<dbReference type="InterPro" id="IPR013762">
    <property type="entry name" value="Integrase-like_cat_sf"/>
</dbReference>
<dbReference type="SUPFAM" id="SSF56349">
    <property type="entry name" value="DNA breaking-rejoining enzymes"/>
    <property type="match status" value="1"/>
</dbReference>
<evidence type="ECO:0000313" key="3">
    <source>
        <dbReference type="Proteomes" id="UP000321513"/>
    </source>
</evidence>
<name>A0A512B8I6_9BACT</name>
<proteinExistence type="predicted"/>
<dbReference type="InterPro" id="IPR011010">
    <property type="entry name" value="DNA_brk_join_enz"/>
</dbReference>
<dbReference type="GO" id="GO:0003677">
    <property type="term" value="F:DNA binding"/>
    <property type="evidence" value="ECO:0007669"/>
    <property type="project" value="InterPro"/>
</dbReference>
<protein>
    <submittedName>
        <fullName evidence="2">Uncharacterized protein</fullName>
    </submittedName>
</protein>
<dbReference type="GO" id="GO:0015074">
    <property type="term" value="P:DNA integration"/>
    <property type="evidence" value="ECO:0007669"/>
    <property type="project" value="InterPro"/>
</dbReference>
<dbReference type="Proteomes" id="UP000321513">
    <property type="component" value="Unassembled WGS sequence"/>
</dbReference>
<dbReference type="GO" id="GO:0006310">
    <property type="term" value="P:DNA recombination"/>
    <property type="evidence" value="ECO:0007669"/>
    <property type="project" value="UniProtKB-KW"/>
</dbReference>
<dbReference type="AlphaFoldDB" id="A0A512B8I6"/>
<organism evidence="2 3">
    <name type="scientific">Segetibacter aerophilus</name>
    <dbReference type="NCBI Taxonomy" id="670293"/>
    <lineage>
        <taxon>Bacteria</taxon>
        <taxon>Pseudomonadati</taxon>
        <taxon>Bacteroidota</taxon>
        <taxon>Chitinophagia</taxon>
        <taxon>Chitinophagales</taxon>
        <taxon>Chitinophagaceae</taxon>
        <taxon>Segetibacter</taxon>
    </lineage>
</organism>
<evidence type="ECO:0000313" key="2">
    <source>
        <dbReference type="EMBL" id="GEO08268.1"/>
    </source>
</evidence>
<dbReference type="Gene3D" id="1.10.443.10">
    <property type="entry name" value="Intergrase catalytic core"/>
    <property type="match status" value="1"/>
</dbReference>
<gene>
    <name evidence="2" type="ORF">SAE01_07640</name>
</gene>
<evidence type="ECO:0000256" key="1">
    <source>
        <dbReference type="ARBA" id="ARBA00023172"/>
    </source>
</evidence>
<dbReference type="EMBL" id="BJYT01000002">
    <property type="protein sequence ID" value="GEO08268.1"/>
    <property type="molecule type" value="Genomic_DNA"/>
</dbReference>
<accession>A0A512B8I6</accession>
<comment type="caution">
    <text evidence="2">The sequence shown here is derived from an EMBL/GenBank/DDBJ whole genome shotgun (WGS) entry which is preliminary data.</text>
</comment>
<reference evidence="2 3" key="1">
    <citation type="submission" date="2019-07" db="EMBL/GenBank/DDBJ databases">
        <title>Whole genome shotgun sequence of Segetibacter aerophilus NBRC 106135.</title>
        <authorList>
            <person name="Hosoyama A."/>
            <person name="Uohara A."/>
            <person name="Ohji S."/>
            <person name="Ichikawa N."/>
        </authorList>
    </citation>
    <scope>NUCLEOTIDE SEQUENCE [LARGE SCALE GENOMIC DNA]</scope>
    <source>
        <strain evidence="2 3">NBRC 106135</strain>
    </source>
</reference>
<sequence>MKLDNVNVSAISDAMGHTNTATTENYLHSLPDFYVKEMSSSLLEFEPANKMLVI</sequence>
<keyword evidence="3" id="KW-1185">Reference proteome</keyword>
<keyword evidence="1" id="KW-0233">DNA recombination</keyword>